<name>A0A967EBA6_9MICO</name>
<dbReference type="Pfam" id="PF12867">
    <property type="entry name" value="DinB_2"/>
    <property type="match status" value="1"/>
</dbReference>
<gene>
    <name evidence="2" type="ORF">G9U51_15145</name>
</gene>
<proteinExistence type="predicted"/>
<sequence>MTDKEFVEADLSGARFTRCNLSQAVLRGVEISGADIDAPWLLEGGNSLWVNGIDVVPYAEDGYDLSVFTSGTPAYADVLEAFAGRQAMVRDYLASVTPQDLTVERVHPWSPQHTETTLHCLHTILEEEWEHHRYAVRDLDRIAAGGSAPE</sequence>
<accession>A0A967EBA6</accession>
<protein>
    <recommendedName>
        <fullName evidence="1">DinB-like domain-containing protein</fullName>
    </recommendedName>
</protein>
<dbReference type="Proteomes" id="UP000744769">
    <property type="component" value="Unassembled WGS sequence"/>
</dbReference>
<dbReference type="Gene3D" id="2.160.20.80">
    <property type="entry name" value="E3 ubiquitin-protein ligase SopA"/>
    <property type="match status" value="1"/>
</dbReference>
<reference evidence="2" key="1">
    <citation type="submission" date="2020-03" db="EMBL/GenBank/DDBJ databases">
        <title>Draft sequencing of Calidifontibacter sp. DB0510.</title>
        <authorList>
            <person name="Kim D.-U."/>
        </authorList>
    </citation>
    <scope>NUCLEOTIDE SEQUENCE</scope>
    <source>
        <strain evidence="2">DB0510</strain>
    </source>
</reference>
<keyword evidence="3" id="KW-1185">Reference proteome</keyword>
<dbReference type="SUPFAM" id="SSF109854">
    <property type="entry name" value="DinB/YfiT-like putative metalloenzymes"/>
    <property type="match status" value="1"/>
</dbReference>
<comment type="caution">
    <text evidence="2">The sequence shown here is derived from an EMBL/GenBank/DDBJ whole genome shotgun (WGS) entry which is preliminary data.</text>
</comment>
<evidence type="ECO:0000313" key="2">
    <source>
        <dbReference type="EMBL" id="NHN57105.1"/>
    </source>
</evidence>
<dbReference type="RefSeq" id="WP_166198034.1">
    <property type="nucleotide sequence ID" value="NZ_JAAOIV010000012.1"/>
</dbReference>
<dbReference type="InterPro" id="IPR001646">
    <property type="entry name" value="5peptide_repeat"/>
</dbReference>
<dbReference type="EMBL" id="JAAOIV010000012">
    <property type="protein sequence ID" value="NHN57105.1"/>
    <property type="molecule type" value="Genomic_DNA"/>
</dbReference>
<dbReference type="SUPFAM" id="SSF141571">
    <property type="entry name" value="Pentapeptide repeat-like"/>
    <property type="match status" value="1"/>
</dbReference>
<dbReference type="InterPro" id="IPR024775">
    <property type="entry name" value="DinB-like"/>
</dbReference>
<dbReference type="InterPro" id="IPR034660">
    <property type="entry name" value="DinB/YfiT-like"/>
</dbReference>
<organism evidence="2 3">
    <name type="scientific">Metallococcus carri</name>
    <dbReference type="NCBI Taxonomy" id="1656884"/>
    <lineage>
        <taxon>Bacteria</taxon>
        <taxon>Bacillati</taxon>
        <taxon>Actinomycetota</taxon>
        <taxon>Actinomycetes</taxon>
        <taxon>Micrococcales</taxon>
        <taxon>Dermacoccaceae</taxon>
        <taxon>Metallococcus</taxon>
    </lineage>
</organism>
<dbReference type="Pfam" id="PF00805">
    <property type="entry name" value="Pentapeptide"/>
    <property type="match status" value="1"/>
</dbReference>
<evidence type="ECO:0000313" key="3">
    <source>
        <dbReference type="Proteomes" id="UP000744769"/>
    </source>
</evidence>
<dbReference type="AlphaFoldDB" id="A0A967EBA6"/>
<feature type="domain" description="DinB-like" evidence="1">
    <location>
        <begin position="57"/>
        <end position="134"/>
    </location>
</feature>
<evidence type="ECO:0000259" key="1">
    <source>
        <dbReference type="Pfam" id="PF12867"/>
    </source>
</evidence>